<protein>
    <submittedName>
        <fullName evidence="2">Uncharacterized protein LOC120254445</fullName>
    </submittedName>
</protein>
<dbReference type="Gene3D" id="1.25.10.10">
    <property type="entry name" value="Leucine-rich Repeat Variant"/>
    <property type="match status" value="1"/>
</dbReference>
<dbReference type="AlphaFoldDB" id="A0AB40AUE5"/>
<accession>A0AB40AUE5</accession>
<sequence>MSANDLAVVLCRFLEWQTSLFRMVHDSSYENMDIALHYGAMLRECIHLQSIARQEIVEDPVEDDVSDATLEGAQDDIENIIVVEPTEEWTQFRLNISVDMFNTWH</sequence>
<dbReference type="RefSeq" id="XP_039118482.1">
    <property type="nucleotide sequence ID" value="XM_039262548.1"/>
</dbReference>
<organism evidence="1 2">
    <name type="scientific">Dioscorea cayennensis subsp. rotundata</name>
    <name type="common">White Guinea yam</name>
    <name type="synonym">Dioscorea rotundata</name>
    <dbReference type="NCBI Taxonomy" id="55577"/>
    <lineage>
        <taxon>Eukaryota</taxon>
        <taxon>Viridiplantae</taxon>
        <taxon>Streptophyta</taxon>
        <taxon>Embryophyta</taxon>
        <taxon>Tracheophyta</taxon>
        <taxon>Spermatophyta</taxon>
        <taxon>Magnoliopsida</taxon>
        <taxon>Liliopsida</taxon>
        <taxon>Dioscoreales</taxon>
        <taxon>Dioscoreaceae</taxon>
        <taxon>Dioscorea</taxon>
    </lineage>
</organism>
<dbReference type="Proteomes" id="UP001515500">
    <property type="component" value="Unplaced"/>
</dbReference>
<dbReference type="GeneID" id="120254445"/>
<reference evidence="2" key="1">
    <citation type="submission" date="2025-08" db="UniProtKB">
        <authorList>
            <consortium name="RefSeq"/>
        </authorList>
    </citation>
    <scope>IDENTIFICATION</scope>
</reference>
<dbReference type="InterPro" id="IPR011989">
    <property type="entry name" value="ARM-like"/>
</dbReference>
<gene>
    <name evidence="2" type="primary">LOC120254445</name>
</gene>
<proteinExistence type="predicted"/>
<keyword evidence="1" id="KW-1185">Reference proteome</keyword>
<evidence type="ECO:0000313" key="1">
    <source>
        <dbReference type="Proteomes" id="UP001515500"/>
    </source>
</evidence>
<name>A0AB40AUE5_DIOCR</name>
<evidence type="ECO:0000313" key="2">
    <source>
        <dbReference type="RefSeq" id="XP_039118482.1"/>
    </source>
</evidence>